<organism evidence="2 3">
    <name type="scientific">Aphanizomenon flos-aquae WA102</name>
    <dbReference type="NCBI Taxonomy" id="1710896"/>
    <lineage>
        <taxon>Bacteria</taxon>
        <taxon>Bacillati</taxon>
        <taxon>Cyanobacteriota</taxon>
        <taxon>Cyanophyceae</taxon>
        <taxon>Nostocales</taxon>
        <taxon>Aphanizomenonaceae</taxon>
        <taxon>Aphanizomenon</taxon>
    </lineage>
</organism>
<evidence type="ECO:0000313" key="2">
    <source>
        <dbReference type="EMBL" id="OBQ32063.1"/>
    </source>
</evidence>
<accession>A0A1B7W4N2</accession>
<keyword evidence="1" id="KW-1133">Transmembrane helix</keyword>
<protein>
    <submittedName>
        <fullName evidence="2">Uncharacterized protein</fullName>
    </submittedName>
</protein>
<feature type="transmembrane region" description="Helical" evidence="1">
    <location>
        <begin position="51"/>
        <end position="70"/>
    </location>
</feature>
<feature type="transmembrane region" description="Helical" evidence="1">
    <location>
        <begin position="76"/>
        <end position="94"/>
    </location>
</feature>
<name>A0A1B7W4N2_APHFL</name>
<evidence type="ECO:0000256" key="1">
    <source>
        <dbReference type="SAM" id="Phobius"/>
    </source>
</evidence>
<evidence type="ECO:0000313" key="3">
    <source>
        <dbReference type="Proteomes" id="UP000092093"/>
    </source>
</evidence>
<dbReference type="Proteomes" id="UP000092093">
    <property type="component" value="Unassembled WGS sequence"/>
</dbReference>
<keyword evidence="1" id="KW-0812">Transmembrane</keyword>
<gene>
    <name evidence="2" type="ORF">AN484_28320</name>
</gene>
<comment type="caution">
    <text evidence="2">The sequence shown here is derived from an EMBL/GenBank/DDBJ whole genome shotgun (WGS) entry which is preliminary data.</text>
</comment>
<keyword evidence="1" id="KW-0472">Membrane</keyword>
<proteinExistence type="predicted"/>
<sequence>MAAGKTELMRLISEQLKTASSQHTARFDDVKNYHFANNGTAEQWKKIPFTIWLHFSIFVIHFVGTIFFIGFELFSIIGLIGYEIIGAVSYYFLVYKKVVEIKRITNIEK</sequence>
<reference evidence="2 3" key="1">
    <citation type="submission" date="2015-09" db="EMBL/GenBank/DDBJ databases">
        <title>Aphanizomenon flos-aquae WA102.</title>
        <authorList>
            <person name="Driscoll C."/>
        </authorList>
    </citation>
    <scope>NUCLEOTIDE SEQUENCE [LARGE SCALE GENOMIC DNA]</scope>
    <source>
        <strain evidence="2">WA102</strain>
    </source>
</reference>
<dbReference type="AlphaFoldDB" id="A0A1B7W4N2"/>
<dbReference type="EMBL" id="LJOW01000933">
    <property type="protein sequence ID" value="OBQ32063.1"/>
    <property type="molecule type" value="Genomic_DNA"/>
</dbReference>